<reference evidence="3" key="1">
    <citation type="submission" date="2025-08" db="UniProtKB">
        <authorList>
            <consortium name="Ensembl"/>
        </authorList>
    </citation>
    <scope>IDENTIFICATION</scope>
</reference>
<reference evidence="3" key="2">
    <citation type="submission" date="2025-09" db="UniProtKB">
        <authorList>
            <consortium name="Ensembl"/>
        </authorList>
    </citation>
    <scope>IDENTIFICATION</scope>
</reference>
<feature type="domain" description="Reverse transcriptase/retrotransposon-derived protein RNase H-like" evidence="2">
    <location>
        <begin position="92"/>
        <end position="185"/>
    </location>
</feature>
<feature type="region of interest" description="Disordered" evidence="1">
    <location>
        <begin position="187"/>
        <end position="237"/>
    </location>
</feature>
<dbReference type="InterPro" id="IPR043128">
    <property type="entry name" value="Rev_trsase/Diguanyl_cyclase"/>
</dbReference>
<accession>A0A3B3BMZ8</accession>
<evidence type="ECO:0000259" key="2">
    <source>
        <dbReference type="Pfam" id="PF17919"/>
    </source>
</evidence>
<evidence type="ECO:0000313" key="3">
    <source>
        <dbReference type="Ensembl" id="ENSOMEP00000006502.1"/>
    </source>
</evidence>
<evidence type="ECO:0000313" key="4">
    <source>
        <dbReference type="Proteomes" id="UP000261560"/>
    </source>
</evidence>
<keyword evidence="4" id="KW-1185">Reference proteome</keyword>
<sequence length="237" mass="27333">MEAVKRNNIGFNSEKLQFKQKVSLYVHTLTEDGLQPLEDKLQAIKDIQTPTNTKELQTLLGMLTYLNRFSTKLAELVVPLRELNKKNVHFRWQPHHQQALDDIKKELSTTKLISYYDPDPNTVTILQCDASTKGLRAWIRQIDQQGQEKIVVMASRCLSPTESRYSNIERECLAVMFGLKKFEYYDTTPNSPQGSEDMKEPPPEERSPVTNNKGGYQIRSQSTRSGRITRIPLKFDE</sequence>
<dbReference type="PaxDb" id="30732-ENSOMEP00000006502"/>
<dbReference type="GeneTree" id="ENSGT01140000282569"/>
<dbReference type="PANTHER" id="PTHR37984">
    <property type="entry name" value="PROTEIN CBG26694"/>
    <property type="match status" value="1"/>
</dbReference>
<dbReference type="STRING" id="30732.ENSOMEP00000006502"/>
<dbReference type="Gene3D" id="3.30.70.270">
    <property type="match status" value="1"/>
</dbReference>
<organism evidence="3 4">
    <name type="scientific">Oryzias melastigma</name>
    <name type="common">Marine medaka</name>
    <dbReference type="NCBI Taxonomy" id="30732"/>
    <lineage>
        <taxon>Eukaryota</taxon>
        <taxon>Metazoa</taxon>
        <taxon>Chordata</taxon>
        <taxon>Craniata</taxon>
        <taxon>Vertebrata</taxon>
        <taxon>Euteleostomi</taxon>
        <taxon>Actinopterygii</taxon>
        <taxon>Neopterygii</taxon>
        <taxon>Teleostei</taxon>
        <taxon>Neoteleostei</taxon>
        <taxon>Acanthomorphata</taxon>
        <taxon>Ovalentaria</taxon>
        <taxon>Atherinomorphae</taxon>
        <taxon>Beloniformes</taxon>
        <taxon>Adrianichthyidae</taxon>
        <taxon>Oryziinae</taxon>
        <taxon>Oryzias</taxon>
    </lineage>
</organism>
<protein>
    <recommendedName>
        <fullName evidence="2">Reverse transcriptase/retrotransposon-derived protein RNase H-like domain-containing protein</fullName>
    </recommendedName>
</protein>
<dbReference type="FunFam" id="3.30.70.270:FF:000063">
    <property type="entry name" value="Zinc knuckle domaincontaining protein"/>
    <property type="match status" value="1"/>
</dbReference>
<dbReference type="Pfam" id="PF17919">
    <property type="entry name" value="RT_RNaseH_2"/>
    <property type="match status" value="1"/>
</dbReference>
<dbReference type="Ensembl" id="ENSOMET00000005703.1">
    <property type="protein sequence ID" value="ENSOMEP00000006502.1"/>
    <property type="gene ID" value="ENSOMEG00000007557.1"/>
</dbReference>
<proteinExistence type="predicted"/>
<feature type="compositionally biased region" description="Basic and acidic residues" evidence="1">
    <location>
        <begin position="196"/>
        <end position="207"/>
    </location>
</feature>
<dbReference type="AlphaFoldDB" id="A0A3B3BMZ8"/>
<evidence type="ECO:0000256" key="1">
    <source>
        <dbReference type="SAM" id="MobiDB-lite"/>
    </source>
</evidence>
<dbReference type="SUPFAM" id="SSF56672">
    <property type="entry name" value="DNA/RNA polymerases"/>
    <property type="match status" value="1"/>
</dbReference>
<dbReference type="Proteomes" id="UP000261560">
    <property type="component" value="Unplaced"/>
</dbReference>
<dbReference type="OMA" id="MEHIDSR"/>
<dbReference type="InterPro" id="IPR041577">
    <property type="entry name" value="RT_RNaseH_2"/>
</dbReference>
<dbReference type="PANTHER" id="PTHR37984:SF7">
    <property type="entry name" value="INTEGRASE CATALYTIC DOMAIN-CONTAINING PROTEIN"/>
    <property type="match status" value="1"/>
</dbReference>
<feature type="compositionally biased region" description="Polar residues" evidence="1">
    <location>
        <begin position="208"/>
        <end position="226"/>
    </location>
</feature>
<name>A0A3B3BMZ8_ORYME</name>
<dbReference type="InterPro" id="IPR043502">
    <property type="entry name" value="DNA/RNA_pol_sf"/>
</dbReference>
<dbReference type="InterPro" id="IPR050951">
    <property type="entry name" value="Retrovirus_Pol_polyprotein"/>
</dbReference>